<proteinExistence type="predicted"/>
<evidence type="ECO:0000313" key="2">
    <source>
        <dbReference type="Proteomes" id="UP000828941"/>
    </source>
</evidence>
<evidence type="ECO:0000313" key="1">
    <source>
        <dbReference type="EMBL" id="KAI4336985.1"/>
    </source>
</evidence>
<reference evidence="1 2" key="1">
    <citation type="journal article" date="2022" name="DNA Res.">
        <title>Chromosomal-level genome assembly of the orchid tree Bauhinia variegata (Leguminosae; Cercidoideae) supports the allotetraploid origin hypothesis of Bauhinia.</title>
        <authorList>
            <person name="Zhong Y."/>
            <person name="Chen Y."/>
            <person name="Zheng D."/>
            <person name="Pang J."/>
            <person name="Liu Y."/>
            <person name="Luo S."/>
            <person name="Meng S."/>
            <person name="Qian L."/>
            <person name="Wei D."/>
            <person name="Dai S."/>
            <person name="Zhou R."/>
        </authorList>
    </citation>
    <scope>NUCLEOTIDE SEQUENCE [LARGE SCALE GENOMIC DNA]</scope>
    <source>
        <strain evidence="1">BV-YZ2020</strain>
    </source>
</reference>
<sequence>MILTEELVNKRQKKSSLSCISMLRRSESSGYDAAVDFMSQCTSVEGDDSTTCPEIAHTIAGEQNDNFIHDSTINDAKDGDSLFSNIIFSDNLKNASTSRTSGGTHLEVTGVDCELENGERRLDDECLDVSSIVCEDTEHKTICNNEGTATYQLQAHESVSFPASSEEIGYNGNADSSYCGEHGDWMETEECVSQNKAKLFEETLINEKLAGPQHDDCTAEIGVSPDSLISDVIVHSERLSLDHSDELMERTSRNNGVLCCSVSNTWIITWVYVKQIGLDKVCSSGILMEDNNRSKEPDAFYLLASTKGTLKELQRIMMHTWKISERRFYNEDEGLQFQEMHEEYSATICKYWCQRYTLFSRFDDGIKLDEEGWFSVTPEPVAQHHALRCASGIIVDCFTGVGGNAIQFAQSCKHVIAIDIDPRKIDYARHNAAIYGLDDQIDFLVGDFFLLAPKFKANTVFLSPPWGDLIILRLSLLI</sequence>
<accession>A0ACB9NKM5</accession>
<dbReference type="Proteomes" id="UP000828941">
    <property type="component" value="Chromosome 6"/>
</dbReference>
<comment type="caution">
    <text evidence="1">The sequence shown here is derived from an EMBL/GenBank/DDBJ whole genome shotgun (WGS) entry which is preliminary data.</text>
</comment>
<protein>
    <submittedName>
        <fullName evidence="1">Uncharacterized protein</fullName>
    </submittedName>
</protein>
<dbReference type="EMBL" id="CM039431">
    <property type="protein sequence ID" value="KAI4336985.1"/>
    <property type="molecule type" value="Genomic_DNA"/>
</dbReference>
<name>A0ACB9NKM5_BAUVA</name>
<gene>
    <name evidence="1" type="ORF">L6164_015450</name>
</gene>
<organism evidence="1 2">
    <name type="scientific">Bauhinia variegata</name>
    <name type="common">Purple orchid tree</name>
    <name type="synonym">Phanera variegata</name>
    <dbReference type="NCBI Taxonomy" id="167791"/>
    <lineage>
        <taxon>Eukaryota</taxon>
        <taxon>Viridiplantae</taxon>
        <taxon>Streptophyta</taxon>
        <taxon>Embryophyta</taxon>
        <taxon>Tracheophyta</taxon>
        <taxon>Spermatophyta</taxon>
        <taxon>Magnoliopsida</taxon>
        <taxon>eudicotyledons</taxon>
        <taxon>Gunneridae</taxon>
        <taxon>Pentapetalae</taxon>
        <taxon>rosids</taxon>
        <taxon>fabids</taxon>
        <taxon>Fabales</taxon>
        <taxon>Fabaceae</taxon>
        <taxon>Cercidoideae</taxon>
        <taxon>Cercideae</taxon>
        <taxon>Bauhiniinae</taxon>
        <taxon>Bauhinia</taxon>
    </lineage>
</organism>
<keyword evidence="2" id="KW-1185">Reference proteome</keyword>